<dbReference type="InterPro" id="IPR032675">
    <property type="entry name" value="LRR_dom_sf"/>
</dbReference>
<protein>
    <recommendedName>
        <fullName evidence="13">Protein kinase domain-containing protein</fullName>
    </recommendedName>
</protein>
<dbReference type="PROSITE" id="PS51450">
    <property type="entry name" value="LRR"/>
    <property type="match status" value="1"/>
</dbReference>
<dbReference type="Pfam" id="PF07714">
    <property type="entry name" value="PK_Tyr_Ser-Thr"/>
    <property type="match status" value="1"/>
</dbReference>
<evidence type="ECO:0000256" key="9">
    <source>
        <dbReference type="ARBA" id="ARBA00023136"/>
    </source>
</evidence>
<dbReference type="PANTHER" id="PTHR48052:SF29">
    <property type="entry name" value="PROTEIN KINASE DOMAIN-CONTAINING PROTEIN"/>
    <property type="match status" value="1"/>
</dbReference>
<keyword evidence="8 12" id="KW-1133">Transmembrane helix</keyword>
<keyword evidence="9 12" id="KW-0472">Membrane</keyword>
<dbReference type="InterPro" id="IPR000719">
    <property type="entry name" value="Prot_kinase_dom"/>
</dbReference>
<keyword evidence="10" id="KW-0675">Receptor</keyword>
<dbReference type="Gene3D" id="3.30.200.20">
    <property type="entry name" value="Phosphorylase Kinase, domain 1"/>
    <property type="match status" value="1"/>
</dbReference>
<dbReference type="GO" id="GO:0005886">
    <property type="term" value="C:plasma membrane"/>
    <property type="evidence" value="ECO:0007669"/>
    <property type="project" value="UniProtKB-SubCell"/>
</dbReference>
<evidence type="ECO:0000256" key="8">
    <source>
        <dbReference type="ARBA" id="ARBA00022989"/>
    </source>
</evidence>
<dbReference type="Gene3D" id="1.10.510.10">
    <property type="entry name" value="Transferase(Phosphotransferase) domain 1"/>
    <property type="match status" value="1"/>
</dbReference>
<name>A0A8X9A2T7_SALSN</name>
<dbReference type="InterPro" id="IPR001245">
    <property type="entry name" value="Ser-Thr/Tyr_kinase_cat_dom"/>
</dbReference>
<proteinExistence type="inferred from homology"/>
<reference evidence="14" key="1">
    <citation type="submission" date="2018-01" db="EMBL/GenBank/DDBJ databases">
        <authorList>
            <person name="Mao J.F."/>
        </authorList>
    </citation>
    <scope>NUCLEOTIDE SEQUENCE</scope>
    <source>
        <strain evidence="14">Huo1</strain>
        <tissue evidence="14">Leaf</tissue>
    </source>
</reference>
<feature type="domain" description="Protein kinase" evidence="13">
    <location>
        <begin position="489"/>
        <end position="758"/>
    </location>
</feature>
<dbReference type="FunFam" id="3.80.10.10:FF:000041">
    <property type="entry name" value="LRR receptor-like serine/threonine-protein kinase ERECTA"/>
    <property type="match status" value="1"/>
</dbReference>
<dbReference type="SUPFAM" id="SSF56112">
    <property type="entry name" value="Protein kinase-like (PK-like)"/>
    <property type="match status" value="1"/>
</dbReference>
<dbReference type="EMBL" id="PNBA02000005">
    <property type="protein sequence ID" value="KAG6424799.1"/>
    <property type="molecule type" value="Genomic_DNA"/>
</dbReference>
<evidence type="ECO:0000256" key="3">
    <source>
        <dbReference type="ARBA" id="ARBA00022475"/>
    </source>
</evidence>
<dbReference type="InterPro" id="IPR001611">
    <property type="entry name" value="Leu-rich_rpt"/>
</dbReference>
<keyword evidence="11" id="KW-0325">Glycoprotein</keyword>
<dbReference type="InterPro" id="IPR011009">
    <property type="entry name" value="Kinase-like_dom_sf"/>
</dbReference>
<accession>A0A8X9A2T7</accession>
<reference evidence="14" key="2">
    <citation type="submission" date="2020-08" db="EMBL/GenBank/DDBJ databases">
        <title>Plant Genome Project.</title>
        <authorList>
            <person name="Zhang R.-G."/>
        </authorList>
    </citation>
    <scope>NUCLEOTIDE SEQUENCE</scope>
    <source>
        <strain evidence="14">Huo1</strain>
        <tissue evidence="14">Leaf</tissue>
    </source>
</reference>
<evidence type="ECO:0000256" key="2">
    <source>
        <dbReference type="ARBA" id="ARBA00009592"/>
    </source>
</evidence>
<dbReference type="GO" id="GO:0004672">
    <property type="term" value="F:protein kinase activity"/>
    <property type="evidence" value="ECO:0007669"/>
    <property type="project" value="InterPro"/>
</dbReference>
<dbReference type="PRINTS" id="PR00019">
    <property type="entry name" value="LEURICHRPT"/>
</dbReference>
<comment type="caution">
    <text evidence="14">The sequence shown here is derived from an EMBL/GenBank/DDBJ whole genome shotgun (WGS) entry which is preliminary data.</text>
</comment>
<evidence type="ECO:0000313" key="15">
    <source>
        <dbReference type="Proteomes" id="UP000298416"/>
    </source>
</evidence>
<evidence type="ECO:0000259" key="13">
    <source>
        <dbReference type="PROSITE" id="PS50011"/>
    </source>
</evidence>
<keyword evidence="6" id="KW-0732">Signal</keyword>
<evidence type="ECO:0000256" key="7">
    <source>
        <dbReference type="ARBA" id="ARBA00022737"/>
    </source>
</evidence>
<keyword evidence="5 12" id="KW-0812">Transmembrane</keyword>
<evidence type="ECO:0000313" key="14">
    <source>
        <dbReference type="EMBL" id="KAG6424799.1"/>
    </source>
</evidence>
<dbReference type="GO" id="GO:0005524">
    <property type="term" value="F:ATP binding"/>
    <property type="evidence" value="ECO:0007669"/>
    <property type="project" value="InterPro"/>
</dbReference>
<keyword evidence="3" id="KW-1003">Cell membrane</keyword>
<dbReference type="PANTHER" id="PTHR48052">
    <property type="entry name" value="UNNAMED PRODUCT"/>
    <property type="match status" value="1"/>
</dbReference>
<keyword evidence="15" id="KW-1185">Reference proteome</keyword>
<keyword evidence="7" id="KW-0677">Repeat</keyword>
<evidence type="ECO:0000256" key="6">
    <source>
        <dbReference type="ARBA" id="ARBA00022729"/>
    </source>
</evidence>
<sequence>MFPQYLISMKLSILQQIGCSNYYVLVFLSWLLLACSTHQLRSYETQLLLQLRKHLEYPLPLSNWENHNNPDFCNLLSSPQLTIKCENDSVTELRIMGDKPAKVSNEFRGFAIPNITLSQSFSMDSFITTLVRLSSLKDVTLVSLSIWGPHSDKINRLYLLEALDMSSNFLFGSIPSQMSSMSKLRTLSFDQNYFNGSVPEWLDSWLNLTVLSLENNRLNGEVPSAVSRITTLIELVLSHNFLTGKFPDLSKLSSLQLLDLRENSFDSGLPPLPKGLANVFLSNNSFSGNIPEQFVNLDQLQHLDLSNNHLSGTPPLLFSLPNISYLNLSSNTLSGSLPEHLKCGERLSLIDLSDNKIVGQLPNCLADERIVKISGNCFSTDARDQHSASYCKDVSKGEGRSRMREIVLLAGTIVVVIILLLVGLMFFCKRHRTQHAVVQHIAPKVKQDDPLISPDLLASATILSEVENRSSPPYRVFTLPELKEATKNFDQSSFLGQGSFGKVYKGRLENGSFLAIRSLTLYRKCSIQNLKLRPDLLSKLRHPHLVALLGHCIDDGTQDDSTVRRLYLMQEFVPNGSFRSHLSEKVLKWPERLAVVIGAAKAVHFLRTGVIPPSLSNRLTTNSILIDEHGIAKLSNYGMSLIEDEIEKTDDDVHNFGFILLESLVGPIASGEGEAFLLNEMTSFSSQDGRRKMVEPIVLTTSSQESLSIVISITNKCISDESSGWPSFEDVLWNLQYAAQVQGTADADPDSASHQSFG</sequence>
<dbReference type="Gene3D" id="3.80.10.10">
    <property type="entry name" value="Ribonuclease Inhibitor"/>
    <property type="match status" value="2"/>
</dbReference>
<comment type="similarity">
    <text evidence="2">Belongs to the RLP family.</text>
</comment>
<dbReference type="FunFam" id="1.10.510.10:FF:000657">
    <property type="entry name" value="Putative inactive leucine-rich repeat receptor-like protein kinase"/>
    <property type="match status" value="1"/>
</dbReference>
<evidence type="ECO:0000256" key="5">
    <source>
        <dbReference type="ARBA" id="ARBA00022692"/>
    </source>
</evidence>
<feature type="transmembrane region" description="Helical" evidence="12">
    <location>
        <begin position="406"/>
        <end position="427"/>
    </location>
</feature>
<dbReference type="OrthoDB" id="676979at2759"/>
<dbReference type="AlphaFoldDB" id="A0A8X9A2T7"/>
<dbReference type="Proteomes" id="UP000298416">
    <property type="component" value="Unassembled WGS sequence"/>
</dbReference>
<keyword evidence="4" id="KW-0433">Leucine-rich repeat</keyword>
<evidence type="ECO:0000256" key="1">
    <source>
        <dbReference type="ARBA" id="ARBA00004251"/>
    </source>
</evidence>
<dbReference type="SUPFAM" id="SSF52058">
    <property type="entry name" value="L domain-like"/>
    <property type="match status" value="1"/>
</dbReference>
<evidence type="ECO:0000256" key="4">
    <source>
        <dbReference type="ARBA" id="ARBA00022614"/>
    </source>
</evidence>
<evidence type="ECO:0000256" key="11">
    <source>
        <dbReference type="ARBA" id="ARBA00023180"/>
    </source>
</evidence>
<evidence type="ECO:0000256" key="10">
    <source>
        <dbReference type="ARBA" id="ARBA00023170"/>
    </source>
</evidence>
<gene>
    <name evidence="14" type="ORF">SASPL_115219</name>
</gene>
<comment type="subcellular location">
    <subcellularLocation>
        <location evidence="1">Cell membrane</location>
        <topology evidence="1">Single-pass type I membrane protein</topology>
    </subcellularLocation>
</comment>
<dbReference type="FunFam" id="3.80.10.10:FF:000380">
    <property type="entry name" value="Putative inactive leucine-rich repeat receptor-like protein kinase"/>
    <property type="match status" value="1"/>
</dbReference>
<evidence type="ECO:0000256" key="12">
    <source>
        <dbReference type="SAM" id="Phobius"/>
    </source>
</evidence>
<organism evidence="14">
    <name type="scientific">Salvia splendens</name>
    <name type="common">Scarlet sage</name>
    <dbReference type="NCBI Taxonomy" id="180675"/>
    <lineage>
        <taxon>Eukaryota</taxon>
        <taxon>Viridiplantae</taxon>
        <taxon>Streptophyta</taxon>
        <taxon>Embryophyta</taxon>
        <taxon>Tracheophyta</taxon>
        <taxon>Spermatophyta</taxon>
        <taxon>Magnoliopsida</taxon>
        <taxon>eudicotyledons</taxon>
        <taxon>Gunneridae</taxon>
        <taxon>Pentapetalae</taxon>
        <taxon>asterids</taxon>
        <taxon>lamiids</taxon>
        <taxon>Lamiales</taxon>
        <taxon>Lamiaceae</taxon>
        <taxon>Nepetoideae</taxon>
        <taxon>Mentheae</taxon>
        <taxon>Salviinae</taxon>
        <taxon>Salvia</taxon>
        <taxon>Salvia subgen. Calosphace</taxon>
        <taxon>core Calosphace</taxon>
    </lineage>
</organism>
<dbReference type="PROSITE" id="PS50011">
    <property type="entry name" value="PROTEIN_KINASE_DOM"/>
    <property type="match status" value="1"/>
</dbReference>
<dbReference type="Pfam" id="PF00560">
    <property type="entry name" value="LRR_1"/>
    <property type="match status" value="3"/>
</dbReference>